<evidence type="ECO:0000256" key="1">
    <source>
        <dbReference type="ARBA" id="ARBA00005605"/>
    </source>
</evidence>
<evidence type="ECO:0000256" key="2">
    <source>
        <dbReference type="RuleBase" id="RU367162"/>
    </source>
</evidence>
<dbReference type="GO" id="GO:0004865">
    <property type="term" value="F:protein serine/threonine phosphatase inhibitor activity"/>
    <property type="evidence" value="ECO:0007669"/>
    <property type="project" value="UniProtKB-UniRule"/>
</dbReference>
<feature type="region of interest" description="Disordered" evidence="3">
    <location>
        <begin position="1"/>
        <end position="173"/>
    </location>
</feature>
<feature type="compositionally biased region" description="Basic residues" evidence="3">
    <location>
        <begin position="108"/>
        <end position="119"/>
    </location>
</feature>
<feature type="compositionally biased region" description="Basic residues" evidence="3">
    <location>
        <begin position="45"/>
        <end position="55"/>
    </location>
</feature>
<dbReference type="GO" id="GO:0005634">
    <property type="term" value="C:nucleus"/>
    <property type="evidence" value="ECO:0007669"/>
    <property type="project" value="UniProtKB-SubCell"/>
</dbReference>
<dbReference type="Pfam" id="PF07491">
    <property type="entry name" value="PPI_Ypi1"/>
    <property type="match status" value="1"/>
</dbReference>
<protein>
    <recommendedName>
        <fullName evidence="2">Type 1 phosphatases regulator</fullName>
    </recommendedName>
</protein>
<feature type="compositionally biased region" description="Low complexity" evidence="3">
    <location>
        <begin position="90"/>
        <end position="100"/>
    </location>
</feature>
<comment type="similarity">
    <text evidence="1 2">Belongs to the YPI1 family.</text>
</comment>
<dbReference type="InterPro" id="IPR011107">
    <property type="entry name" value="PPI_Ypi1"/>
</dbReference>
<sequence length="173" mass="18987">MSQVARRGGPSNSAPADGSRTITLRDSQPNEEDDGSRSGEEVGRLHLRGARRRTGPRVVWSEDVVDNEGMGKKSSKICCIYHKPKRFDESSSSDNSSDSDSSCDHSHPHSHGRKKRRHAAKPDSDSSPNNDATRSREGGGSVVHELHSDPDESNMYEKVPRQKKGKGVVRNEA</sequence>
<reference evidence="4 5" key="1">
    <citation type="submission" date="2022-09" db="EMBL/GenBank/DDBJ databases">
        <authorList>
            <person name="Palmer J.M."/>
        </authorList>
    </citation>
    <scope>NUCLEOTIDE SEQUENCE [LARGE SCALE GENOMIC DNA]</scope>
    <source>
        <strain evidence="4 5">DSM 7382</strain>
    </source>
</reference>
<name>A0AAW0FQZ8_9APHY</name>
<gene>
    <name evidence="4" type="ORF">QCA50_014292</name>
</gene>
<comment type="caution">
    <text evidence="4">The sequence shown here is derived from an EMBL/GenBank/DDBJ whole genome shotgun (WGS) entry which is preliminary data.</text>
</comment>
<dbReference type="EMBL" id="JASBNA010000035">
    <property type="protein sequence ID" value="KAK7682492.1"/>
    <property type="molecule type" value="Genomic_DNA"/>
</dbReference>
<organism evidence="4 5">
    <name type="scientific">Cerrena zonata</name>
    <dbReference type="NCBI Taxonomy" id="2478898"/>
    <lineage>
        <taxon>Eukaryota</taxon>
        <taxon>Fungi</taxon>
        <taxon>Dikarya</taxon>
        <taxon>Basidiomycota</taxon>
        <taxon>Agaricomycotina</taxon>
        <taxon>Agaricomycetes</taxon>
        <taxon>Polyporales</taxon>
        <taxon>Cerrenaceae</taxon>
        <taxon>Cerrena</taxon>
    </lineage>
</organism>
<dbReference type="PANTHER" id="PTHR20835:SF0">
    <property type="entry name" value="E3 UBIQUITIN-PROTEIN LIGASE PPP1R11"/>
    <property type="match status" value="1"/>
</dbReference>
<dbReference type="AlphaFoldDB" id="A0AAW0FQZ8"/>
<feature type="compositionally biased region" description="Basic and acidic residues" evidence="3">
    <location>
        <begin position="35"/>
        <end position="44"/>
    </location>
</feature>
<comment type="subcellular location">
    <subcellularLocation>
        <location evidence="2">Nucleus</location>
    </subcellularLocation>
</comment>
<evidence type="ECO:0000256" key="3">
    <source>
        <dbReference type="SAM" id="MobiDB-lite"/>
    </source>
</evidence>
<comment type="function">
    <text evidence="2">Regulator of type 1 phosphatases which maintains protein phosphatase activity under strict control.</text>
</comment>
<proteinExistence type="inferred from homology"/>
<dbReference type="PANTHER" id="PTHR20835">
    <property type="entry name" value="E3 UBIQUITIN-PROTEIN LIGASE PPP1R11-RELATED"/>
    <property type="match status" value="1"/>
</dbReference>
<keyword evidence="2" id="KW-0539">Nucleus</keyword>
<dbReference type="Proteomes" id="UP001385951">
    <property type="component" value="Unassembled WGS sequence"/>
</dbReference>
<feature type="compositionally biased region" description="Polar residues" evidence="3">
    <location>
        <begin position="10"/>
        <end position="27"/>
    </location>
</feature>
<dbReference type="GO" id="GO:0008157">
    <property type="term" value="F:protein phosphatase 1 binding"/>
    <property type="evidence" value="ECO:0007669"/>
    <property type="project" value="TreeGrafter"/>
</dbReference>
<accession>A0AAW0FQZ8</accession>
<evidence type="ECO:0000313" key="5">
    <source>
        <dbReference type="Proteomes" id="UP001385951"/>
    </source>
</evidence>
<keyword evidence="5" id="KW-1185">Reference proteome</keyword>
<evidence type="ECO:0000313" key="4">
    <source>
        <dbReference type="EMBL" id="KAK7682492.1"/>
    </source>
</evidence>